<dbReference type="InterPro" id="IPR006094">
    <property type="entry name" value="Oxid_FAD_bind_N"/>
</dbReference>
<gene>
    <name evidence="7" type="ORF">BDV95DRAFT_29652</name>
</gene>
<evidence type="ECO:0000259" key="6">
    <source>
        <dbReference type="PROSITE" id="PS51387"/>
    </source>
</evidence>
<dbReference type="PANTHER" id="PTHR42973">
    <property type="entry name" value="BINDING OXIDOREDUCTASE, PUTATIVE (AFU_ORTHOLOGUE AFUA_1G17690)-RELATED"/>
    <property type="match status" value="1"/>
</dbReference>
<evidence type="ECO:0000313" key="7">
    <source>
        <dbReference type="EMBL" id="KAF2871952.1"/>
    </source>
</evidence>
<dbReference type="InterPro" id="IPR016169">
    <property type="entry name" value="FAD-bd_PCMH_sub2"/>
</dbReference>
<dbReference type="OrthoDB" id="415825at2759"/>
<evidence type="ECO:0000313" key="8">
    <source>
        <dbReference type="Proteomes" id="UP000481861"/>
    </source>
</evidence>
<dbReference type="GO" id="GO:0016491">
    <property type="term" value="F:oxidoreductase activity"/>
    <property type="evidence" value="ECO:0007669"/>
    <property type="project" value="UniProtKB-KW"/>
</dbReference>
<dbReference type="AlphaFoldDB" id="A0A7C8IA02"/>
<evidence type="ECO:0000256" key="4">
    <source>
        <dbReference type="ARBA" id="ARBA00022827"/>
    </source>
</evidence>
<protein>
    <submittedName>
        <fullName evidence="7">FAD/FMN-containing isoamyl alcohol oxidase-like protein MreA</fullName>
    </submittedName>
</protein>
<dbReference type="Pfam" id="PF08031">
    <property type="entry name" value="BBE"/>
    <property type="match status" value="1"/>
</dbReference>
<comment type="caution">
    <text evidence="7">The sequence shown here is derived from an EMBL/GenBank/DDBJ whole genome shotgun (WGS) entry which is preliminary data.</text>
</comment>
<evidence type="ECO:0000256" key="1">
    <source>
        <dbReference type="ARBA" id="ARBA00001974"/>
    </source>
</evidence>
<dbReference type="InterPro" id="IPR016166">
    <property type="entry name" value="FAD-bd_PCMH"/>
</dbReference>
<dbReference type="InterPro" id="IPR012951">
    <property type="entry name" value="BBE"/>
</dbReference>
<dbReference type="PROSITE" id="PS51387">
    <property type="entry name" value="FAD_PCMH"/>
    <property type="match status" value="1"/>
</dbReference>
<evidence type="ECO:0000256" key="5">
    <source>
        <dbReference type="ARBA" id="ARBA00023002"/>
    </source>
</evidence>
<keyword evidence="5" id="KW-0560">Oxidoreductase</keyword>
<dbReference type="Proteomes" id="UP000481861">
    <property type="component" value="Unassembled WGS sequence"/>
</dbReference>
<name>A0A7C8IA02_9PLEO</name>
<dbReference type="PANTHER" id="PTHR42973:SF39">
    <property type="entry name" value="FAD-BINDING PCMH-TYPE DOMAIN-CONTAINING PROTEIN"/>
    <property type="match status" value="1"/>
</dbReference>
<keyword evidence="4" id="KW-0274">FAD</keyword>
<feature type="domain" description="FAD-binding PCMH-type" evidence="6">
    <location>
        <begin position="145"/>
        <end position="324"/>
    </location>
</feature>
<dbReference type="InterPro" id="IPR050416">
    <property type="entry name" value="FAD-linked_Oxidoreductase"/>
</dbReference>
<comment type="similarity">
    <text evidence="2">Belongs to the oxygen-dependent FAD-linked oxidoreductase family.</text>
</comment>
<keyword evidence="8" id="KW-1185">Reference proteome</keyword>
<organism evidence="7 8">
    <name type="scientific">Massariosphaeria phaeospora</name>
    <dbReference type="NCBI Taxonomy" id="100035"/>
    <lineage>
        <taxon>Eukaryota</taxon>
        <taxon>Fungi</taxon>
        <taxon>Dikarya</taxon>
        <taxon>Ascomycota</taxon>
        <taxon>Pezizomycotina</taxon>
        <taxon>Dothideomycetes</taxon>
        <taxon>Pleosporomycetidae</taxon>
        <taxon>Pleosporales</taxon>
        <taxon>Pleosporales incertae sedis</taxon>
        <taxon>Massariosphaeria</taxon>
    </lineage>
</organism>
<evidence type="ECO:0000256" key="3">
    <source>
        <dbReference type="ARBA" id="ARBA00022630"/>
    </source>
</evidence>
<evidence type="ECO:0000256" key="2">
    <source>
        <dbReference type="ARBA" id="ARBA00005466"/>
    </source>
</evidence>
<dbReference type="EMBL" id="JAADJZ010000010">
    <property type="protein sequence ID" value="KAF2871952.1"/>
    <property type="molecule type" value="Genomic_DNA"/>
</dbReference>
<dbReference type="Pfam" id="PF01565">
    <property type="entry name" value="FAD_binding_4"/>
    <property type="match status" value="1"/>
</dbReference>
<dbReference type="SUPFAM" id="SSF56176">
    <property type="entry name" value="FAD-binding/transporter-associated domain-like"/>
    <property type="match status" value="1"/>
</dbReference>
<proteinExistence type="inferred from homology"/>
<dbReference type="GO" id="GO:0071949">
    <property type="term" value="F:FAD binding"/>
    <property type="evidence" value="ECO:0007669"/>
    <property type="project" value="InterPro"/>
</dbReference>
<reference evidence="7 8" key="1">
    <citation type="submission" date="2020-01" db="EMBL/GenBank/DDBJ databases">
        <authorList>
            <consortium name="DOE Joint Genome Institute"/>
            <person name="Haridas S."/>
            <person name="Albert R."/>
            <person name="Binder M."/>
            <person name="Bloem J."/>
            <person name="Labutti K."/>
            <person name="Salamov A."/>
            <person name="Andreopoulos B."/>
            <person name="Baker S.E."/>
            <person name="Barry K."/>
            <person name="Bills G."/>
            <person name="Bluhm B.H."/>
            <person name="Cannon C."/>
            <person name="Castanera R."/>
            <person name="Culley D.E."/>
            <person name="Daum C."/>
            <person name="Ezra D."/>
            <person name="Gonzalez J.B."/>
            <person name="Henrissat B."/>
            <person name="Kuo A."/>
            <person name="Liang C."/>
            <person name="Lipzen A."/>
            <person name="Lutzoni F."/>
            <person name="Magnuson J."/>
            <person name="Mondo S."/>
            <person name="Nolan M."/>
            <person name="Ohm R."/>
            <person name="Pangilinan J."/>
            <person name="Park H.-J.H."/>
            <person name="Ramirez L."/>
            <person name="Alfaro M."/>
            <person name="Sun H."/>
            <person name="Tritt A."/>
            <person name="Yoshinaga Y."/>
            <person name="Zwiers L.-H.L."/>
            <person name="Turgeon B.G."/>
            <person name="Goodwin S.B."/>
            <person name="Spatafora J.W."/>
            <person name="Crous P.W."/>
            <person name="Grigoriev I.V."/>
        </authorList>
    </citation>
    <scope>NUCLEOTIDE SEQUENCE [LARGE SCALE GENOMIC DNA]</scope>
    <source>
        <strain evidence="7 8">CBS 611.86</strain>
    </source>
</reference>
<keyword evidence="3" id="KW-0285">Flavoprotein</keyword>
<dbReference type="InterPro" id="IPR036318">
    <property type="entry name" value="FAD-bd_PCMH-like_sf"/>
</dbReference>
<accession>A0A7C8IA02</accession>
<sequence length="628" mass="67676">MLLPIQISVALSFASQSVLGFNFPFESIQLEDSDVANNTDIAFGALPAGDKIPCKTFPGDADWPSDERWNAFRDSLDGALIKGVPPAAACYKGQYEDSVKCAAVRRGQSQSNFVKEDPVLPFGQWQLDNPCPVPQGSAPVYTCNITSFPAYVVNASTVKHVQLAVNFARNNNIRLTIKNTGHDFLGRNTGGGALQLWVHHLKAWEYLPSTTIAEYSGRAARVGAALEQYQLHTYMQSANITVITPGSTTVGALGGFMQGGGFSYLSSKFGLMADQILSLEVVTADGRFVHADPTENTDLFWAIRGGGPSNYGVVTSAVIKAYDPISIAISDFTFSGGPIAGFPTDNKQVSAETFWKGVSAYFSHLPRINDARGIGWNNINSQASSRGRVFAFSGRVYVGGLSATEAKALVQPIIADLNALGINITNPEPSWFATFPASAIPANGPGEGVSNGRFVSRLFPRKNFEDAASAEFQATMASIRTFVDEGGYNFHSVDFHPSLATAGYPGRDSAVNPALRTAMMHATGFDTGSHGPETTAEQRIASHARLNTYAQKWRDASPGSGAYMNEADTEEPNFQQSFYGANYERLLGTKRKVDPWSVFYAVTAVGSEVWKVQGTRGLPTQQGRLCRV</sequence>
<comment type="cofactor">
    <cofactor evidence="1">
        <name>FAD</name>
        <dbReference type="ChEBI" id="CHEBI:57692"/>
    </cofactor>
</comment>
<dbReference type="Gene3D" id="3.30.465.10">
    <property type="match status" value="2"/>
</dbReference>